<reference evidence="2" key="1">
    <citation type="submission" date="2018-06" db="EMBL/GenBank/DDBJ databases">
        <authorList>
            <person name="Zhirakovskaya E."/>
        </authorList>
    </citation>
    <scope>NUCLEOTIDE SEQUENCE</scope>
</reference>
<dbReference type="EMBL" id="UOGL01000284">
    <property type="protein sequence ID" value="VAX39012.1"/>
    <property type="molecule type" value="Genomic_DNA"/>
</dbReference>
<dbReference type="SUPFAM" id="SSF52799">
    <property type="entry name" value="(Phosphotyrosine protein) phosphatases II"/>
    <property type="match status" value="1"/>
</dbReference>
<dbReference type="AlphaFoldDB" id="A0A3B1DE01"/>
<dbReference type="InterPro" id="IPR000387">
    <property type="entry name" value="Tyr_Pase_dom"/>
</dbReference>
<sequence>MFQKKNWKIPAAILLIASATFWLGYRHHQKYKHLAVHQAGMMYRSAWVEPETFSELIERFQIRTVVNLCNPGEMGEERWEKQRAAVTNAGAKLMELPMPTTVNANDPLVAKHIELLNNPDNYPMLVHCQHGVTRTAKFIAIYDIIYQGKTAKESLDAQPLFGRDQHNVNITAFANDFEKKHKNLYPTASAEKLNVLKQ</sequence>
<gene>
    <name evidence="2" type="ORF">MNBD_PLANCTO02-715</name>
</gene>
<dbReference type="Pfam" id="PF22741">
    <property type="entry name" value="PTP-NADK"/>
    <property type="match status" value="1"/>
</dbReference>
<dbReference type="PROSITE" id="PS00383">
    <property type="entry name" value="TYR_PHOSPHATASE_1"/>
    <property type="match status" value="1"/>
</dbReference>
<evidence type="ECO:0000313" key="2">
    <source>
        <dbReference type="EMBL" id="VAX39012.1"/>
    </source>
</evidence>
<dbReference type="PROSITE" id="PS50056">
    <property type="entry name" value="TYR_PHOSPHATASE_2"/>
    <property type="match status" value="1"/>
</dbReference>
<dbReference type="InterPro" id="IPR029021">
    <property type="entry name" value="Prot-tyrosine_phosphatase-like"/>
</dbReference>
<evidence type="ECO:0000259" key="1">
    <source>
        <dbReference type="PROSITE" id="PS50056"/>
    </source>
</evidence>
<dbReference type="InterPro" id="IPR055214">
    <property type="entry name" value="PTP-NADK"/>
</dbReference>
<proteinExistence type="predicted"/>
<dbReference type="GO" id="GO:0016791">
    <property type="term" value="F:phosphatase activity"/>
    <property type="evidence" value="ECO:0007669"/>
    <property type="project" value="TreeGrafter"/>
</dbReference>
<protein>
    <recommendedName>
        <fullName evidence="1">Tyrosine specific protein phosphatases domain-containing protein</fullName>
    </recommendedName>
</protein>
<dbReference type="InterPro" id="IPR016130">
    <property type="entry name" value="Tyr_Pase_AS"/>
</dbReference>
<dbReference type="PANTHER" id="PTHR31126">
    <property type="entry name" value="TYROSINE-PROTEIN PHOSPHATASE"/>
    <property type="match status" value="1"/>
</dbReference>
<dbReference type="PANTHER" id="PTHR31126:SF72">
    <property type="entry name" value="DUAL SPECIFICITY PROTEIN PHOSPHATASE TPBA"/>
    <property type="match status" value="1"/>
</dbReference>
<dbReference type="Gene3D" id="3.90.190.10">
    <property type="entry name" value="Protein tyrosine phosphatase superfamily"/>
    <property type="match status" value="1"/>
</dbReference>
<feature type="domain" description="Tyrosine specific protein phosphatases" evidence="1">
    <location>
        <begin position="110"/>
        <end position="156"/>
    </location>
</feature>
<name>A0A3B1DE01_9ZZZZ</name>
<organism evidence="2">
    <name type="scientific">hydrothermal vent metagenome</name>
    <dbReference type="NCBI Taxonomy" id="652676"/>
    <lineage>
        <taxon>unclassified sequences</taxon>
        <taxon>metagenomes</taxon>
        <taxon>ecological metagenomes</taxon>
    </lineage>
</organism>
<accession>A0A3B1DE01</accession>